<organism evidence="2 3">
    <name type="scientific">Cryomyces minteri</name>
    <dbReference type="NCBI Taxonomy" id="331657"/>
    <lineage>
        <taxon>Eukaryota</taxon>
        <taxon>Fungi</taxon>
        <taxon>Dikarya</taxon>
        <taxon>Ascomycota</taxon>
        <taxon>Pezizomycotina</taxon>
        <taxon>Dothideomycetes</taxon>
        <taxon>Dothideomycetes incertae sedis</taxon>
        <taxon>Cryomyces</taxon>
    </lineage>
</organism>
<dbReference type="OrthoDB" id="73875at2759"/>
<protein>
    <submittedName>
        <fullName evidence="2">Uncharacterized protein</fullName>
    </submittedName>
</protein>
<dbReference type="EMBL" id="NAJN01002118">
    <property type="protein sequence ID" value="TKA57545.1"/>
    <property type="molecule type" value="Genomic_DNA"/>
</dbReference>
<gene>
    <name evidence="2" type="ORF">B0A49_12127</name>
</gene>
<reference evidence="2 3" key="1">
    <citation type="submission" date="2017-03" db="EMBL/GenBank/DDBJ databases">
        <title>Genomes of endolithic fungi from Antarctica.</title>
        <authorList>
            <person name="Coleine C."/>
            <person name="Masonjones S."/>
            <person name="Stajich J.E."/>
        </authorList>
    </citation>
    <scope>NUCLEOTIDE SEQUENCE [LARGE SCALE GENOMIC DNA]</scope>
    <source>
        <strain evidence="2 3">CCFEE 5187</strain>
    </source>
</reference>
<dbReference type="Proteomes" id="UP000308768">
    <property type="component" value="Unassembled WGS sequence"/>
</dbReference>
<name>A0A4U0W8I5_9PEZI</name>
<sequence>MQKTPDDYRLTLTFQLVTVGPNFRLVGSIDVSVTLAARIETNVDIAKWEIQQTLPDPQSKYDPQELEPTDRSGTGSFNGIQQPSVYAGVNAK</sequence>
<evidence type="ECO:0000256" key="1">
    <source>
        <dbReference type="SAM" id="MobiDB-lite"/>
    </source>
</evidence>
<comment type="caution">
    <text evidence="2">The sequence shown here is derived from an EMBL/GenBank/DDBJ whole genome shotgun (WGS) entry which is preliminary data.</text>
</comment>
<feature type="region of interest" description="Disordered" evidence="1">
    <location>
        <begin position="53"/>
        <end position="92"/>
    </location>
</feature>
<evidence type="ECO:0000313" key="2">
    <source>
        <dbReference type="EMBL" id="TKA57545.1"/>
    </source>
</evidence>
<dbReference type="AlphaFoldDB" id="A0A4U0W8I5"/>
<feature type="non-terminal residue" evidence="2">
    <location>
        <position position="92"/>
    </location>
</feature>
<keyword evidence="3" id="KW-1185">Reference proteome</keyword>
<accession>A0A4U0W8I5</accession>
<feature type="compositionally biased region" description="Polar residues" evidence="1">
    <location>
        <begin position="71"/>
        <end position="84"/>
    </location>
</feature>
<proteinExistence type="predicted"/>
<dbReference type="STRING" id="331657.A0A4U0W8I5"/>
<evidence type="ECO:0000313" key="3">
    <source>
        <dbReference type="Proteomes" id="UP000308768"/>
    </source>
</evidence>